<dbReference type="InterPro" id="IPR001387">
    <property type="entry name" value="Cro/C1-type_HTH"/>
</dbReference>
<evidence type="ECO:0000259" key="1">
    <source>
        <dbReference type="Pfam" id="PF13443"/>
    </source>
</evidence>
<dbReference type="Gene3D" id="1.10.260.40">
    <property type="entry name" value="lambda repressor-like DNA-binding domains"/>
    <property type="match status" value="1"/>
</dbReference>
<protein>
    <submittedName>
        <fullName evidence="2">Cro/C1-type HTH DNA-binding domain protein</fullName>
    </submittedName>
</protein>
<reference evidence="2" key="1">
    <citation type="journal article" date="2021" name="Proc. Natl. Acad. Sci. U.S.A.">
        <title>A Catalog of Tens of Thousands of Viruses from Human Metagenomes Reveals Hidden Associations with Chronic Diseases.</title>
        <authorList>
            <person name="Tisza M.J."/>
            <person name="Buck C.B."/>
        </authorList>
    </citation>
    <scope>NUCLEOTIDE SEQUENCE</scope>
    <source>
        <strain evidence="2">CtAca11</strain>
    </source>
</reference>
<evidence type="ECO:0000313" key="2">
    <source>
        <dbReference type="EMBL" id="DAE14635.1"/>
    </source>
</evidence>
<feature type="domain" description="HTH cro/C1-type" evidence="1">
    <location>
        <begin position="23"/>
        <end position="82"/>
    </location>
</feature>
<organism evidence="2">
    <name type="scientific">Myoviridae sp. ctAca11</name>
    <dbReference type="NCBI Taxonomy" id="2825043"/>
    <lineage>
        <taxon>Viruses</taxon>
        <taxon>Duplodnaviria</taxon>
        <taxon>Heunggongvirae</taxon>
        <taxon>Uroviricota</taxon>
        <taxon>Caudoviricetes</taxon>
    </lineage>
</organism>
<accession>A0A8S5Q771</accession>
<dbReference type="SUPFAM" id="SSF47413">
    <property type="entry name" value="lambda repressor-like DNA-binding domains"/>
    <property type="match status" value="1"/>
</dbReference>
<keyword evidence="2" id="KW-0238">DNA-binding</keyword>
<dbReference type="InterPro" id="IPR010982">
    <property type="entry name" value="Lambda_DNA-bd_dom_sf"/>
</dbReference>
<dbReference type="Pfam" id="PF13443">
    <property type="entry name" value="HTH_26"/>
    <property type="match status" value="1"/>
</dbReference>
<sequence length="88" mass="10120">MITLRLTEDEYKALQNVPITKFAKLLVERGETVNSLSNATGISRPTLYRYYYGEKAQGIQRIKLDALCKHFNMPVQDVIEAIRSTQTR</sequence>
<proteinExistence type="predicted"/>
<dbReference type="EMBL" id="BK015590">
    <property type="protein sequence ID" value="DAE14635.1"/>
    <property type="molecule type" value="Genomic_DNA"/>
</dbReference>
<name>A0A8S5Q771_9CAUD</name>
<dbReference type="GO" id="GO:0003677">
    <property type="term" value="F:DNA binding"/>
    <property type="evidence" value="ECO:0007669"/>
    <property type="project" value="UniProtKB-KW"/>
</dbReference>